<evidence type="ECO:0000313" key="1">
    <source>
        <dbReference type="EMBL" id="KAH7546496.1"/>
    </source>
</evidence>
<name>A0A978W3G2_ZIZJJ</name>
<dbReference type="Proteomes" id="UP000813462">
    <property type="component" value="Unassembled WGS sequence"/>
</dbReference>
<sequence>MGIWDYIRSWTDSLKRNAPDLTKIGNAADLQALKQNLPDDEGRQKIAQFTTCLAKNAAIETIKSVPGGDSVRKVVTKSYEEVYRGNSLPLTGTWSVTGSSSSAAFRFENLEVAPDSYLFNVFSISHASPGSRKTNS</sequence>
<dbReference type="AlphaFoldDB" id="A0A978W3G2"/>
<gene>
    <name evidence="1" type="ORF">FEM48_Zijuj01G0207000</name>
</gene>
<proteinExistence type="predicted"/>
<protein>
    <submittedName>
        <fullName evidence="1">Uncharacterized protein</fullName>
    </submittedName>
</protein>
<comment type="caution">
    <text evidence="1">The sequence shown here is derived from an EMBL/GenBank/DDBJ whole genome shotgun (WGS) entry which is preliminary data.</text>
</comment>
<accession>A0A978W3G2</accession>
<reference evidence="1" key="1">
    <citation type="journal article" date="2021" name="Front. Plant Sci.">
        <title>Chromosome-Scale Genome Assembly for Chinese Sour Jujube and Insights Into Its Genome Evolution and Domestication Signature.</title>
        <authorList>
            <person name="Shen L.-Y."/>
            <person name="Luo H."/>
            <person name="Wang X.-L."/>
            <person name="Wang X.-M."/>
            <person name="Qiu X.-J."/>
            <person name="Liu H."/>
            <person name="Zhou S.-S."/>
            <person name="Jia K.-H."/>
            <person name="Nie S."/>
            <person name="Bao Y.-T."/>
            <person name="Zhang R.-G."/>
            <person name="Yun Q.-Z."/>
            <person name="Chai Y.-H."/>
            <person name="Lu J.-Y."/>
            <person name="Li Y."/>
            <person name="Zhao S.-W."/>
            <person name="Mao J.-F."/>
            <person name="Jia S.-G."/>
            <person name="Mao Y.-M."/>
        </authorList>
    </citation>
    <scope>NUCLEOTIDE SEQUENCE</scope>
    <source>
        <strain evidence="1">AT0</strain>
        <tissue evidence="1">Leaf</tissue>
    </source>
</reference>
<organism evidence="1 2">
    <name type="scientific">Ziziphus jujuba var. spinosa</name>
    <dbReference type="NCBI Taxonomy" id="714518"/>
    <lineage>
        <taxon>Eukaryota</taxon>
        <taxon>Viridiplantae</taxon>
        <taxon>Streptophyta</taxon>
        <taxon>Embryophyta</taxon>
        <taxon>Tracheophyta</taxon>
        <taxon>Spermatophyta</taxon>
        <taxon>Magnoliopsida</taxon>
        <taxon>eudicotyledons</taxon>
        <taxon>Gunneridae</taxon>
        <taxon>Pentapetalae</taxon>
        <taxon>rosids</taxon>
        <taxon>fabids</taxon>
        <taxon>Rosales</taxon>
        <taxon>Rhamnaceae</taxon>
        <taxon>Paliureae</taxon>
        <taxon>Ziziphus</taxon>
    </lineage>
</organism>
<evidence type="ECO:0000313" key="2">
    <source>
        <dbReference type="Proteomes" id="UP000813462"/>
    </source>
</evidence>
<dbReference type="EMBL" id="JAEACU010000001">
    <property type="protein sequence ID" value="KAH7546496.1"/>
    <property type="molecule type" value="Genomic_DNA"/>
</dbReference>